<dbReference type="InterPro" id="IPR051082">
    <property type="entry name" value="Pentapeptide-BTB/POZ_domain"/>
</dbReference>
<dbReference type="Pfam" id="PF02214">
    <property type="entry name" value="BTB_2"/>
    <property type="match status" value="1"/>
</dbReference>
<dbReference type="InterPro" id="IPR000210">
    <property type="entry name" value="BTB/POZ_dom"/>
</dbReference>
<dbReference type="PANTHER" id="PTHR14136:SF17">
    <property type="entry name" value="BTB_POZ DOMAIN-CONTAINING PROTEIN KCTD9"/>
    <property type="match status" value="1"/>
</dbReference>
<keyword evidence="2" id="KW-1185">Reference proteome</keyword>
<dbReference type="InterPro" id="IPR003131">
    <property type="entry name" value="T1-type_BTB"/>
</dbReference>
<evidence type="ECO:0000313" key="3">
    <source>
        <dbReference type="RefSeq" id="XP_006815227.1"/>
    </source>
</evidence>
<accession>A0ABM0M5D6</accession>
<dbReference type="Pfam" id="PF00805">
    <property type="entry name" value="Pentapeptide"/>
    <property type="match status" value="4"/>
</dbReference>
<dbReference type="Gene3D" id="2.160.20.80">
    <property type="entry name" value="E3 ubiquitin-protein ligase SopA"/>
    <property type="match status" value="1"/>
</dbReference>
<dbReference type="Proteomes" id="UP000694865">
    <property type="component" value="Unplaced"/>
</dbReference>
<feature type="domain" description="BTB" evidence="1">
    <location>
        <begin position="8"/>
        <end position="106"/>
    </location>
</feature>
<dbReference type="InterPro" id="IPR001646">
    <property type="entry name" value="5peptide_repeat"/>
</dbReference>
<dbReference type="SUPFAM" id="SSF141571">
    <property type="entry name" value="Pentapeptide repeat-like"/>
    <property type="match status" value="1"/>
</dbReference>
<dbReference type="Gene3D" id="3.30.710.10">
    <property type="entry name" value="Potassium Channel Kv1.1, Chain A"/>
    <property type="match status" value="1"/>
</dbReference>
<name>A0ABM0M5D6_SACKO</name>
<dbReference type="Gene3D" id="6.10.140.750">
    <property type="match status" value="1"/>
</dbReference>
<dbReference type="RefSeq" id="XP_006815227.1">
    <property type="nucleotide sequence ID" value="XM_006815164.1"/>
</dbReference>
<dbReference type="SMART" id="SM00225">
    <property type="entry name" value="BTB"/>
    <property type="match status" value="1"/>
</dbReference>
<evidence type="ECO:0000313" key="2">
    <source>
        <dbReference type="Proteomes" id="UP000694865"/>
    </source>
</evidence>
<dbReference type="PANTHER" id="PTHR14136">
    <property type="entry name" value="BTB_POZ DOMAIN-CONTAINING PROTEIN KCTD9"/>
    <property type="match status" value="1"/>
</dbReference>
<dbReference type="GeneID" id="100375911"/>
<dbReference type="SUPFAM" id="SSF54695">
    <property type="entry name" value="POZ domain"/>
    <property type="match status" value="1"/>
</dbReference>
<protein>
    <submittedName>
        <fullName evidence="3">BTB/POZ domain-containing protein KCTD9-like</fullName>
    </submittedName>
</protein>
<evidence type="ECO:0000259" key="1">
    <source>
        <dbReference type="SMART" id="SM00225"/>
    </source>
</evidence>
<gene>
    <name evidence="3" type="primary">LOC100375911</name>
</gene>
<proteinExistence type="predicted"/>
<dbReference type="InterPro" id="IPR011333">
    <property type="entry name" value="SKP1/BTB/POZ_sf"/>
</dbReference>
<sequence length="304" mass="33098">MLHSTKTVELFGLLGGINTLTCRDPDSMLARMFGDQEFQWSSAVDSQGAYLIDRSGRYFEPILNYLRHGKLILDDELNPQGVLEEAHFYGMTSLIEQLEDLLKSNEPATDHTPMKRREFLNILMSTPTTSQLRCQGVNFTGADLSKLDLRSINFKSANLSKADLSGANLAFCATLDRANLAGATLDGANLIGVKMVLANLEGASLRGCNFEDPAGSKANMEGVNMKGVDLESSQMAGVNLRVATLKNANLQNCNLRWAVLAGTDLENCNLSGCDLQEANLRGANVKGATFEEMVTPLHMSQSVR</sequence>
<reference evidence="3" key="1">
    <citation type="submission" date="2025-08" db="UniProtKB">
        <authorList>
            <consortium name="RefSeq"/>
        </authorList>
    </citation>
    <scope>IDENTIFICATION</scope>
    <source>
        <tissue evidence="3">Testes</tissue>
    </source>
</reference>
<organism evidence="2 3">
    <name type="scientific">Saccoglossus kowalevskii</name>
    <name type="common">Acorn worm</name>
    <dbReference type="NCBI Taxonomy" id="10224"/>
    <lineage>
        <taxon>Eukaryota</taxon>
        <taxon>Metazoa</taxon>
        <taxon>Hemichordata</taxon>
        <taxon>Enteropneusta</taxon>
        <taxon>Harrimaniidae</taxon>
        <taxon>Saccoglossus</taxon>
    </lineage>
</organism>